<dbReference type="PROSITE" id="PS00211">
    <property type="entry name" value="ABC_TRANSPORTER_1"/>
    <property type="match status" value="1"/>
</dbReference>
<dbReference type="InterPro" id="IPR027417">
    <property type="entry name" value="P-loop_NTPase"/>
</dbReference>
<dbReference type="GO" id="GO:0005524">
    <property type="term" value="F:ATP binding"/>
    <property type="evidence" value="ECO:0007669"/>
    <property type="project" value="UniProtKB-KW"/>
</dbReference>
<evidence type="ECO:0000256" key="1">
    <source>
        <dbReference type="ARBA" id="ARBA00022448"/>
    </source>
</evidence>
<gene>
    <name evidence="8" type="ORF">HNR39_001611</name>
</gene>
<protein>
    <submittedName>
        <fullName evidence="8">Iron complex transport system ATP-binding protein</fullName>
    </submittedName>
</protein>
<dbReference type="Pfam" id="PF00005">
    <property type="entry name" value="ABC_tran"/>
    <property type="match status" value="1"/>
</dbReference>
<keyword evidence="5" id="KW-1278">Translocase</keyword>
<keyword evidence="1" id="KW-0813">Transport</keyword>
<evidence type="ECO:0000256" key="4">
    <source>
        <dbReference type="ARBA" id="ARBA00022840"/>
    </source>
</evidence>
<dbReference type="RefSeq" id="WP_168056158.1">
    <property type="nucleotide sequence ID" value="NZ_JAAOZT010000009.1"/>
</dbReference>
<comment type="caution">
    <text evidence="8">The sequence shown here is derived from an EMBL/GenBank/DDBJ whole genome shotgun (WGS) entry which is preliminary data.</text>
</comment>
<feature type="domain" description="ABC transporter" evidence="7">
    <location>
        <begin position="2"/>
        <end position="269"/>
    </location>
</feature>
<dbReference type="InterPro" id="IPR017871">
    <property type="entry name" value="ABC_transporter-like_CS"/>
</dbReference>
<dbReference type="PROSITE" id="PS50893">
    <property type="entry name" value="ABC_TRANSPORTER_2"/>
    <property type="match status" value="1"/>
</dbReference>
<proteinExistence type="predicted"/>
<evidence type="ECO:0000256" key="5">
    <source>
        <dbReference type="ARBA" id="ARBA00022967"/>
    </source>
</evidence>
<dbReference type="SMART" id="SM00382">
    <property type="entry name" value="AAA"/>
    <property type="match status" value="1"/>
</dbReference>
<dbReference type="GO" id="GO:0016887">
    <property type="term" value="F:ATP hydrolysis activity"/>
    <property type="evidence" value="ECO:0007669"/>
    <property type="project" value="InterPro"/>
</dbReference>
<keyword evidence="3" id="KW-0547">Nucleotide-binding</keyword>
<dbReference type="AlphaFoldDB" id="A0A840RTJ1"/>
<reference evidence="8 9" key="1">
    <citation type="submission" date="2020-08" db="EMBL/GenBank/DDBJ databases">
        <title>Genomic Encyclopedia of Type Strains, Phase IV (KMG-IV): sequencing the most valuable type-strain genomes for metagenomic binning, comparative biology and taxonomic classification.</title>
        <authorList>
            <person name="Goeker M."/>
        </authorList>
    </citation>
    <scope>NUCLEOTIDE SEQUENCE [LARGE SCALE GENOMIC DNA]</scope>
    <source>
        <strain evidence="8 9">DSM 23240</strain>
    </source>
</reference>
<accession>A0A840RTJ1</accession>
<dbReference type="PANTHER" id="PTHR42794">
    <property type="entry name" value="HEMIN IMPORT ATP-BINDING PROTEIN HMUV"/>
    <property type="match status" value="1"/>
</dbReference>
<dbReference type="Proteomes" id="UP000571084">
    <property type="component" value="Unassembled WGS sequence"/>
</dbReference>
<dbReference type="EMBL" id="JACHHQ010000003">
    <property type="protein sequence ID" value="MBB5199779.1"/>
    <property type="molecule type" value="Genomic_DNA"/>
</dbReference>
<evidence type="ECO:0000313" key="9">
    <source>
        <dbReference type="Proteomes" id="UP000571084"/>
    </source>
</evidence>
<sequence>MLTATNLSVRRGEQIILRDLTIQIAPGKIVALLGRNGAGKSTLLKALSGEISTARHHAAVRMDGTIMLNAMPVNAMSPKELALARAVLPQSVQFAFPFTGREIVMFGRYPHGGGDSITNRKIAMEALALADATALTDRDVTTLSGGELARVQFGRVLAQLQLERLSSSQIAAKSLTAPQSHVPPSPARYLLLDEPTAALDLAHQHLMLTTLRRLASEWNIGVLAIMHDPNLAARYADQLAWLANGTLLAQDAPYITMTPSNFKACLGIEVEVIKHAGKPPYAMACDA</sequence>
<dbReference type="Gene3D" id="3.40.50.300">
    <property type="entry name" value="P-loop containing nucleotide triphosphate hydrolases"/>
    <property type="match status" value="1"/>
</dbReference>
<keyword evidence="4 8" id="KW-0067">ATP-binding</keyword>
<evidence type="ECO:0000259" key="7">
    <source>
        <dbReference type="PROSITE" id="PS50893"/>
    </source>
</evidence>
<dbReference type="SUPFAM" id="SSF52540">
    <property type="entry name" value="P-loop containing nucleoside triphosphate hydrolases"/>
    <property type="match status" value="1"/>
</dbReference>
<organism evidence="8 9">
    <name type="scientific">Glaciimonas immobilis</name>
    <dbReference type="NCBI Taxonomy" id="728004"/>
    <lineage>
        <taxon>Bacteria</taxon>
        <taxon>Pseudomonadati</taxon>
        <taxon>Pseudomonadota</taxon>
        <taxon>Betaproteobacteria</taxon>
        <taxon>Burkholderiales</taxon>
        <taxon>Oxalobacteraceae</taxon>
        <taxon>Glaciimonas</taxon>
    </lineage>
</organism>
<comment type="function">
    <text evidence="6">Part of the ABC transporter complex HmuTUV involved in hemin import. Responsible for energy coupling to the transport system.</text>
</comment>
<name>A0A840RTJ1_9BURK</name>
<dbReference type="CDD" id="cd03214">
    <property type="entry name" value="ABC_Iron-Siderophores_B12_Hemin"/>
    <property type="match status" value="1"/>
</dbReference>
<dbReference type="InterPro" id="IPR003593">
    <property type="entry name" value="AAA+_ATPase"/>
</dbReference>
<keyword evidence="2" id="KW-0472">Membrane</keyword>
<keyword evidence="9" id="KW-1185">Reference proteome</keyword>
<keyword evidence="2" id="KW-1003">Cell membrane</keyword>
<evidence type="ECO:0000256" key="3">
    <source>
        <dbReference type="ARBA" id="ARBA00022741"/>
    </source>
</evidence>
<evidence type="ECO:0000256" key="6">
    <source>
        <dbReference type="ARBA" id="ARBA00037066"/>
    </source>
</evidence>
<evidence type="ECO:0000256" key="2">
    <source>
        <dbReference type="ARBA" id="ARBA00022475"/>
    </source>
</evidence>
<evidence type="ECO:0000313" key="8">
    <source>
        <dbReference type="EMBL" id="MBB5199779.1"/>
    </source>
</evidence>
<dbReference type="PANTHER" id="PTHR42794:SF1">
    <property type="entry name" value="HEMIN IMPORT ATP-BINDING PROTEIN HMUV"/>
    <property type="match status" value="1"/>
</dbReference>
<dbReference type="InterPro" id="IPR003439">
    <property type="entry name" value="ABC_transporter-like_ATP-bd"/>
</dbReference>